<dbReference type="SUPFAM" id="SSF54631">
    <property type="entry name" value="CBS-domain pair"/>
    <property type="match status" value="1"/>
</dbReference>
<dbReference type="Pfam" id="PF00571">
    <property type="entry name" value="CBS"/>
    <property type="match status" value="2"/>
</dbReference>
<evidence type="ECO:0000259" key="1">
    <source>
        <dbReference type="PROSITE" id="PS51371"/>
    </source>
</evidence>
<accession>A0A645ERB5</accession>
<dbReference type="InterPro" id="IPR046342">
    <property type="entry name" value="CBS_dom_sf"/>
</dbReference>
<proteinExistence type="predicted"/>
<reference evidence="2" key="1">
    <citation type="submission" date="2019-08" db="EMBL/GenBank/DDBJ databases">
        <authorList>
            <person name="Kucharzyk K."/>
            <person name="Murdoch R.W."/>
            <person name="Higgins S."/>
            <person name="Loffler F."/>
        </authorList>
    </citation>
    <scope>NUCLEOTIDE SEQUENCE</scope>
</reference>
<dbReference type="PROSITE" id="PS51371">
    <property type="entry name" value="CBS"/>
    <property type="match status" value="1"/>
</dbReference>
<dbReference type="EMBL" id="VSSQ01049720">
    <property type="protein sequence ID" value="MPN03802.1"/>
    <property type="molecule type" value="Genomic_DNA"/>
</dbReference>
<gene>
    <name evidence="2" type="ORF">SDC9_151036</name>
</gene>
<organism evidence="2">
    <name type="scientific">bioreactor metagenome</name>
    <dbReference type="NCBI Taxonomy" id="1076179"/>
    <lineage>
        <taxon>unclassified sequences</taxon>
        <taxon>metagenomes</taxon>
        <taxon>ecological metagenomes</taxon>
    </lineage>
</organism>
<evidence type="ECO:0000313" key="2">
    <source>
        <dbReference type="EMBL" id="MPN03802.1"/>
    </source>
</evidence>
<sequence length="113" mass="12980">MNDYDFSKMPVYDKNNIVGIVTIEAIAKWACNELKNKTELTQVKDIVDDVNENEKIYFLSKNESAYDVIKIYTDSMKKGNKVLAILITEDGIKTQKPIGIVTLKDLPRILEYF</sequence>
<name>A0A645ERB5_9ZZZZ</name>
<protein>
    <recommendedName>
        <fullName evidence="1">CBS domain-containing protein</fullName>
    </recommendedName>
</protein>
<comment type="caution">
    <text evidence="2">The sequence shown here is derived from an EMBL/GenBank/DDBJ whole genome shotgun (WGS) entry which is preliminary data.</text>
</comment>
<dbReference type="Gene3D" id="3.10.580.10">
    <property type="entry name" value="CBS-domain"/>
    <property type="match status" value="1"/>
</dbReference>
<dbReference type="InterPro" id="IPR000644">
    <property type="entry name" value="CBS_dom"/>
</dbReference>
<feature type="domain" description="CBS" evidence="1">
    <location>
        <begin position="50"/>
        <end position="113"/>
    </location>
</feature>
<dbReference type="AlphaFoldDB" id="A0A645ERB5"/>